<dbReference type="EMBL" id="CAEZUE010000052">
    <property type="protein sequence ID" value="CAB4591125.1"/>
    <property type="molecule type" value="Genomic_DNA"/>
</dbReference>
<protein>
    <submittedName>
        <fullName evidence="1">Unannotated protein</fullName>
    </submittedName>
</protein>
<gene>
    <name evidence="1" type="ORF">UFOPK1788_00530</name>
</gene>
<accession>A0A6J6FW58</accession>
<dbReference type="AlphaFoldDB" id="A0A6J6FW58"/>
<organism evidence="1">
    <name type="scientific">freshwater metagenome</name>
    <dbReference type="NCBI Taxonomy" id="449393"/>
    <lineage>
        <taxon>unclassified sequences</taxon>
        <taxon>metagenomes</taxon>
        <taxon>ecological metagenomes</taxon>
    </lineage>
</organism>
<evidence type="ECO:0000313" key="1">
    <source>
        <dbReference type="EMBL" id="CAB4591125.1"/>
    </source>
</evidence>
<sequence length="108" mass="12150">MRTFVKEWAAPQRAGSANRCLAYELPVQTHIDGRIQCLGKSVSVDCGNLPLWGTSTFNNGFVRIEACDDRNLTVGCLWCHARVLILVIGRHPTTINNHNLARDEFKRN</sequence>
<reference evidence="1" key="1">
    <citation type="submission" date="2020-05" db="EMBL/GenBank/DDBJ databases">
        <authorList>
            <person name="Chiriac C."/>
            <person name="Salcher M."/>
            <person name="Ghai R."/>
            <person name="Kavagutti S V."/>
        </authorList>
    </citation>
    <scope>NUCLEOTIDE SEQUENCE</scope>
</reference>
<proteinExistence type="predicted"/>
<name>A0A6J6FW58_9ZZZZ</name>